<dbReference type="SUPFAM" id="SSF57196">
    <property type="entry name" value="EGF/Laminin"/>
    <property type="match status" value="1"/>
</dbReference>
<dbReference type="GO" id="GO:0016020">
    <property type="term" value="C:membrane"/>
    <property type="evidence" value="ECO:0007669"/>
    <property type="project" value="UniProtKB-SubCell"/>
</dbReference>
<dbReference type="Gene3D" id="2.10.25.10">
    <property type="entry name" value="Laminin"/>
    <property type="match status" value="1"/>
</dbReference>
<evidence type="ECO:0000256" key="5">
    <source>
        <dbReference type="SAM" id="SignalP"/>
    </source>
</evidence>
<protein>
    <submittedName>
        <fullName evidence="8">Uncharacterized protein</fullName>
    </submittedName>
</protein>
<evidence type="ECO:0000256" key="4">
    <source>
        <dbReference type="SAM" id="Phobius"/>
    </source>
</evidence>
<dbReference type="InterPro" id="IPR001881">
    <property type="entry name" value="EGF-like_Ca-bd_dom"/>
</dbReference>
<dbReference type="PROSITE" id="PS50025">
    <property type="entry name" value="LAM_G_DOMAIN"/>
    <property type="match status" value="2"/>
</dbReference>
<dbReference type="RefSeq" id="XP_066910859.1">
    <property type="nucleotide sequence ID" value="XM_067054758.1"/>
</dbReference>
<dbReference type="InterPro" id="IPR000742">
    <property type="entry name" value="EGF"/>
</dbReference>
<feature type="compositionally biased region" description="Polar residues" evidence="3">
    <location>
        <begin position="950"/>
        <end position="969"/>
    </location>
</feature>
<dbReference type="InterPro" id="IPR013320">
    <property type="entry name" value="ConA-like_dom_sf"/>
</dbReference>
<dbReference type="SMART" id="SM00181">
    <property type="entry name" value="EGF"/>
    <property type="match status" value="1"/>
</dbReference>
<feature type="signal peptide" evidence="5">
    <location>
        <begin position="1"/>
        <end position="22"/>
    </location>
</feature>
<sequence length="1153" mass="129716">MSNLLLLLLATILAICTNVTESSNSLTTSFTGKQYIEYKIPARIDATSKDKITLKFRTIDASGVLLYSCGEEGDFLLLEMKRGKLVYTGNFGSAGDTNDGVHQIIINKQYNDGKWHEVTLLRKEEEGETDDDPFQIFIHITVDDSTISKKPDGAFKQLNLDQSFLVGGLGNRQRLDRTCLDLNNRRNFTGCLQDVHFNSVNLLYGAKEMFRQFKVHGGTLPFTCTLDYEIIGFHHEQSTLVAKRNILKKNELKIAIQLRTFEPNGHIFTHKSTDGSAVLGLVKGKLQLTLSFLSLTQNDAATVKSNIKLDDGDWHNVEVTIKRNESEIFLNVDHEKKRFKFPDHFELIEQFGLLSSEVRFGGSTLQLPGLVSCFRKIQVDGAELSLKTGKNIKKNSQKLISNVCQIRDLCFPSPCQHGSTCTQFRGNYQCNCAGTGYQGRQCQTCVYKRTCEEYKVAGETKSGNYKICPKNEHIFNVYCDMKSGATIMKHSLKNDTQVSKGDQYDGGDHYYHSVNYQTSLENIKEIVNVSLTCRQYIRYDCFKSHLLYGIGRLRAVHFKGARWVDKDSIIQHYWGGATPDSRKCACAMDGSCAQDANGYQHDCNCDVFDSTWRHDDGFITDKNRLPVLEMQFSKGKETDGKSFFTVGALKCYGTVRKPTQPPTTVKTDATVPTLKPIIIDGTMFFNTSEGKIPAKPILINGQYFVNNSGVLIPLPNLNNVTIKTEAAQIPSDTIASLFSKPWLVSLIIIGSILCLLLVFMLYLLFRKNVYGIFMKCVYGNHATKPRIEIEDYNRYSTATEEESDWDIYRLSTTFPTSTPEPSYGPTDDESVTMRVRTLEDVRGKRRFKRLTGWGSRTASAPTVVGSLSKYSISEKDESICFPNPEAKALPNDYETKLSSENNYEYVESERAYSTTATDGECDSVIDDSVSEFSHKSSHHSNDSSMKESECSSQAPMRPNSRATETSKNSGDVECPNRIGFQNADPNQSQQRPNGIHPIKMNGSTNREPVKAYYPVLPFNGYRQPAVRRAHPNDYGSHLAMVNNNGSRCPRFVAVSNRRQSSGNEAYSNMIHQTIQERDELSEEEIQAQYENPRNSDGFYELYDHGDNGSPSSETRLLFDDASSREECVREADEKIKLLKKKVIEKATSADECT</sequence>
<evidence type="ECO:0000256" key="2">
    <source>
        <dbReference type="PROSITE-ProRule" id="PRU00076"/>
    </source>
</evidence>
<dbReference type="PROSITE" id="PS50026">
    <property type="entry name" value="EGF_3"/>
    <property type="match status" value="1"/>
</dbReference>
<dbReference type="SMART" id="SM00179">
    <property type="entry name" value="EGF_CA"/>
    <property type="match status" value="1"/>
</dbReference>
<dbReference type="PANTHER" id="PTHR15036">
    <property type="entry name" value="PIKACHURIN-LIKE PROTEIN"/>
    <property type="match status" value="1"/>
</dbReference>
<keyword evidence="4" id="KW-1133">Transmembrane helix</keyword>
<dbReference type="SUPFAM" id="SSF56496">
    <property type="entry name" value="Fibrinogen C-terminal domain-like"/>
    <property type="match status" value="1"/>
</dbReference>
<feature type="compositionally biased region" description="Polar residues" evidence="3">
    <location>
        <begin position="983"/>
        <end position="992"/>
    </location>
</feature>
<proteinExistence type="predicted"/>
<dbReference type="Gene3D" id="2.60.120.200">
    <property type="match status" value="2"/>
</dbReference>
<keyword evidence="9" id="KW-1185">Reference proteome</keyword>
<dbReference type="CDD" id="cd00054">
    <property type="entry name" value="EGF_CA"/>
    <property type="match status" value="1"/>
</dbReference>
<feature type="domain" description="EGF-like" evidence="7">
    <location>
        <begin position="406"/>
        <end position="443"/>
    </location>
</feature>
<evidence type="ECO:0000259" key="7">
    <source>
        <dbReference type="PROSITE" id="PS50026"/>
    </source>
</evidence>
<feature type="transmembrane region" description="Helical" evidence="4">
    <location>
        <begin position="742"/>
        <end position="765"/>
    </location>
</feature>
<dbReference type="PANTHER" id="PTHR15036:SF49">
    <property type="entry name" value="AXOTACTIN"/>
    <property type="match status" value="1"/>
</dbReference>
<dbReference type="CDD" id="cd00110">
    <property type="entry name" value="LamG"/>
    <property type="match status" value="2"/>
</dbReference>
<keyword evidence="4" id="KW-0812">Transmembrane</keyword>
<feature type="compositionally biased region" description="Basic and acidic residues" evidence="3">
    <location>
        <begin position="939"/>
        <end position="949"/>
    </location>
</feature>
<evidence type="ECO:0000259" key="6">
    <source>
        <dbReference type="PROSITE" id="PS50025"/>
    </source>
</evidence>
<name>A0A7M5XLH6_9CNID</name>
<evidence type="ECO:0000256" key="1">
    <source>
        <dbReference type="ARBA" id="ARBA00023157"/>
    </source>
</evidence>
<dbReference type="SMART" id="SM00282">
    <property type="entry name" value="LamG"/>
    <property type="match status" value="2"/>
</dbReference>
<evidence type="ECO:0000256" key="3">
    <source>
        <dbReference type="SAM" id="MobiDB-lite"/>
    </source>
</evidence>
<feature type="region of interest" description="Disordered" evidence="3">
    <location>
        <begin position="930"/>
        <end position="1006"/>
    </location>
</feature>
<dbReference type="EnsemblMetazoa" id="CLYHEMT025074.1">
    <property type="protein sequence ID" value="CLYHEMP025074.1"/>
    <property type="gene ID" value="CLYHEMG025074"/>
</dbReference>
<dbReference type="InterPro" id="IPR050372">
    <property type="entry name" value="Neurexin-related_CASP"/>
</dbReference>
<keyword evidence="5" id="KW-0732">Signal</keyword>
<reference evidence="8" key="1">
    <citation type="submission" date="2021-01" db="UniProtKB">
        <authorList>
            <consortium name="EnsemblMetazoa"/>
        </authorList>
    </citation>
    <scope>IDENTIFICATION</scope>
</reference>
<organism evidence="8 9">
    <name type="scientific">Clytia hemisphaerica</name>
    <dbReference type="NCBI Taxonomy" id="252671"/>
    <lineage>
        <taxon>Eukaryota</taxon>
        <taxon>Metazoa</taxon>
        <taxon>Cnidaria</taxon>
        <taxon>Hydrozoa</taxon>
        <taxon>Hydroidolina</taxon>
        <taxon>Leptothecata</taxon>
        <taxon>Obeliida</taxon>
        <taxon>Clytiidae</taxon>
        <taxon>Clytia</taxon>
    </lineage>
</organism>
<dbReference type="GO" id="GO:0005509">
    <property type="term" value="F:calcium ion binding"/>
    <property type="evidence" value="ECO:0007669"/>
    <property type="project" value="InterPro"/>
</dbReference>
<dbReference type="GeneID" id="136798176"/>
<dbReference type="InterPro" id="IPR036056">
    <property type="entry name" value="Fibrinogen-like_C"/>
</dbReference>
<dbReference type="OrthoDB" id="26719at2759"/>
<keyword evidence="4" id="KW-0472">Membrane</keyword>
<keyword evidence="1" id="KW-1015">Disulfide bond</keyword>
<dbReference type="AlphaFoldDB" id="A0A7M5XLH6"/>
<evidence type="ECO:0000313" key="8">
    <source>
        <dbReference type="EnsemblMetazoa" id="CLYHEMP025074.1"/>
    </source>
</evidence>
<dbReference type="Gene3D" id="2.60.120.1000">
    <property type="match status" value="1"/>
</dbReference>
<dbReference type="Proteomes" id="UP000594262">
    <property type="component" value="Unplaced"/>
</dbReference>
<evidence type="ECO:0000313" key="9">
    <source>
        <dbReference type="Proteomes" id="UP000594262"/>
    </source>
</evidence>
<dbReference type="SUPFAM" id="SSF49899">
    <property type="entry name" value="Concanavalin A-like lectins/glucanases"/>
    <property type="match status" value="2"/>
</dbReference>
<dbReference type="Pfam" id="PF02210">
    <property type="entry name" value="Laminin_G_2"/>
    <property type="match status" value="2"/>
</dbReference>
<feature type="domain" description="Laminin G" evidence="6">
    <location>
        <begin position="229"/>
        <end position="404"/>
    </location>
</feature>
<accession>A0A7M5XLH6</accession>
<dbReference type="InterPro" id="IPR001791">
    <property type="entry name" value="Laminin_G"/>
</dbReference>
<comment type="caution">
    <text evidence="2">Lacks conserved residue(s) required for the propagation of feature annotation.</text>
</comment>
<keyword evidence="2" id="KW-0245">EGF-like domain</keyword>
<feature type="chain" id="PRO_5029504486" evidence="5">
    <location>
        <begin position="23"/>
        <end position="1153"/>
    </location>
</feature>
<feature type="domain" description="Laminin G" evidence="6">
    <location>
        <begin position="27"/>
        <end position="224"/>
    </location>
</feature>